<accession>A0A6C0JZJ9</accession>
<feature type="transmembrane region" description="Helical" evidence="1">
    <location>
        <begin position="270"/>
        <end position="288"/>
    </location>
</feature>
<feature type="transmembrane region" description="Helical" evidence="1">
    <location>
        <begin position="195"/>
        <end position="211"/>
    </location>
</feature>
<organism evidence="2">
    <name type="scientific">viral metagenome</name>
    <dbReference type="NCBI Taxonomy" id="1070528"/>
    <lineage>
        <taxon>unclassified sequences</taxon>
        <taxon>metagenomes</taxon>
        <taxon>organismal metagenomes</taxon>
    </lineage>
</organism>
<feature type="transmembrane region" description="Helical" evidence="1">
    <location>
        <begin position="31"/>
        <end position="51"/>
    </location>
</feature>
<reference evidence="2" key="1">
    <citation type="journal article" date="2020" name="Nature">
        <title>Giant virus diversity and host interactions through global metagenomics.</title>
        <authorList>
            <person name="Schulz F."/>
            <person name="Roux S."/>
            <person name="Paez-Espino D."/>
            <person name="Jungbluth S."/>
            <person name="Walsh D.A."/>
            <person name="Denef V.J."/>
            <person name="McMahon K.D."/>
            <person name="Konstantinidis K.T."/>
            <person name="Eloe-Fadrosh E.A."/>
            <person name="Kyrpides N.C."/>
            <person name="Woyke T."/>
        </authorList>
    </citation>
    <scope>NUCLEOTIDE SEQUENCE</scope>
    <source>
        <strain evidence="2">GVMAG-S-1074260-58</strain>
    </source>
</reference>
<dbReference type="AlphaFoldDB" id="A0A6C0JZJ9"/>
<dbReference type="EMBL" id="MN740708">
    <property type="protein sequence ID" value="QHU09328.1"/>
    <property type="molecule type" value="Genomic_DNA"/>
</dbReference>
<keyword evidence="1" id="KW-1133">Transmembrane helix</keyword>
<name>A0A6C0JZJ9_9ZZZZ</name>
<protein>
    <submittedName>
        <fullName evidence="2">Uncharacterized protein</fullName>
    </submittedName>
</protein>
<evidence type="ECO:0000256" key="1">
    <source>
        <dbReference type="SAM" id="Phobius"/>
    </source>
</evidence>
<keyword evidence="1" id="KW-0812">Transmembrane</keyword>
<proteinExistence type="predicted"/>
<keyword evidence="1" id="KW-0472">Membrane</keyword>
<sequence length="289" mass="32886">MSDTSAIDDKTTTSSDTSNTDSNWGTFALLVFRYFIFSIIIIFIGINYIFLLNYKQLDILFPTEMQNYIQTNVRQRGGQPCANCPFSDVDGNKNYDFLGSLGYSIPIKGWPYSLYNSSINTYLQNFKNWFALTEAYSFITFRTIMKYTLQFKGIKNLPQPIIIISGYILFIFGCIFIPIVGFFTSLIHIFSATDYAWFIGILGIIFGYTWVIAYINAIYQLCAFLLNLLIVPSLLNPSLIGRLLQCNLSTFTNIFTVLIVIASWQSLNTTTASMITIAYVIMLIKSYIS</sequence>
<feature type="transmembrane region" description="Helical" evidence="1">
    <location>
        <begin position="217"/>
        <end position="235"/>
    </location>
</feature>
<feature type="transmembrane region" description="Helical" evidence="1">
    <location>
        <begin position="161"/>
        <end position="183"/>
    </location>
</feature>
<evidence type="ECO:0000313" key="2">
    <source>
        <dbReference type="EMBL" id="QHU09328.1"/>
    </source>
</evidence>